<protein>
    <submittedName>
        <fullName evidence="2">Uncharacterized protein</fullName>
    </submittedName>
</protein>
<sequence length="113" mass="13623">MPIVGLDKKKKKKKEKKNEKEGRKEETKEQEDVKRGRSMGLSRVEGTLLFLEKEEEPIWPSAENREREREREKLENIISAPSKYTRTLLLQRHQNGKMRRDDEEEEKEEEKEE</sequence>
<evidence type="ECO:0000313" key="3">
    <source>
        <dbReference type="Proteomes" id="UP001607302"/>
    </source>
</evidence>
<dbReference type="EMBL" id="JAUDFV010000161">
    <property type="protein sequence ID" value="KAL2713126.1"/>
    <property type="molecule type" value="Genomic_DNA"/>
</dbReference>
<name>A0ABD1ZXM6_VESSQ</name>
<dbReference type="Proteomes" id="UP001607302">
    <property type="component" value="Unassembled WGS sequence"/>
</dbReference>
<keyword evidence="3" id="KW-1185">Reference proteome</keyword>
<dbReference type="AlphaFoldDB" id="A0ABD1ZXM6"/>
<accession>A0ABD1ZXM6</accession>
<feature type="compositionally biased region" description="Basic and acidic residues" evidence="1">
    <location>
        <begin position="16"/>
        <end position="35"/>
    </location>
</feature>
<gene>
    <name evidence="2" type="ORF">V1478_017319</name>
</gene>
<comment type="caution">
    <text evidence="2">The sequence shown here is derived from an EMBL/GenBank/DDBJ whole genome shotgun (WGS) entry which is preliminary data.</text>
</comment>
<feature type="region of interest" description="Disordered" evidence="1">
    <location>
        <begin position="1"/>
        <end position="40"/>
    </location>
</feature>
<feature type="compositionally biased region" description="Basic and acidic residues" evidence="1">
    <location>
        <begin position="63"/>
        <end position="75"/>
    </location>
</feature>
<organism evidence="2 3">
    <name type="scientific">Vespula squamosa</name>
    <name type="common">Southern yellow jacket</name>
    <name type="synonym">Wasp</name>
    <dbReference type="NCBI Taxonomy" id="30214"/>
    <lineage>
        <taxon>Eukaryota</taxon>
        <taxon>Metazoa</taxon>
        <taxon>Ecdysozoa</taxon>
        <taxon>Arthropoda</taxon>
        <taxon>Hexapoda</taxon>
        <taxon>Insecta</taxon>
        <taxon>Pterygota</taxon>
        <taxon>Neoptera</taxon>
        <taxon>Endopterygota</taxon>
        <taxon>Hymenoptera</taxon>
        <taxon>Apocrita</taxon>
        <taxon>Aculeata</taxon>
        <taxon>Vespoidea</taxon>
        <taxon>Vespidae</taxon>
        <taxon>Vespinae</taxon>
        <taxon>Vespula</taxon>
    </lineage>
</organism>
<evidence type="ECO:0000256" key="1">
    <source>
        <dbReference type="SAM" id="MobiDB-lite"/>
    </source>
</evidence>
<proteinExistence type="predicted"/>
<evidence type="ECO:0000313" key="2">
    <source>
        <dbReference type="EMBL" id="KAL2713126.1"/>
    </source>
</evidence>
<reference evidence="2 3" key="1">
    <citation type="journal article" date="2024" name="Ann. Entomol. Soc. Am.">
        <title>Genomic analyses of the southern and eastern yellowjacket wasps (Hymenoptera: Vespidae) reveal evolutionary signatures of social life.</title>
        <authorList>
            <person name="Catto M.A."/>
            <person name="Caine P.B."/>
            <person name="Orr S.E."/>
            <person name="Hunt B.G."/>
            <person name="Goodisman M.A.D."/>
        </authorList>
    </citation>
    <scope>NUCLEOTIDE SEQUENCE [LARGE SCALE GENOMIC DNA]</scope>
    <source>
        <strain evidence="2">233</strain>
        <tissue evidence="2">Head and thorax</tissue>
    </source>
</reference>
<feature type="compositionally biased region" description="Acidic residues" evidence="1">
    <location>
        <begin position="102"/>
        <end position="113"/>
    </location>
</feature>
<feature type="region of interest" description="Disordered" evidence="1">
    <location>
        <begin position="58"/>
        <end position="113"/>
    </location>
</feature>